<dbReference type="Proteomes" id="UP001322277">
    <property type="component" value="Chromosome 7"/>
</dbReference>
<dbReference type="RefSeq" id="XP_062783319.1">
    <property type="nucleotide sequence ID" value="XM_062927268.1"/>
</dbReference>
<organism evidence="1 2">
    <name type="scientific">Colletotrichum destructivum</name>
    <dbReference type="NCBI Taxonomy" id="34406"/>
    <lineage>
        <taxon>Eukaryota</taxon>
        <taxon>Fungi</taxon>
        <taxon>Dikarya</taxon>
        <taxon>Ascomycota</taxon>
        <taxon>Pezizomycotina</taxon>
        <taxon>Sordariomycetes</taxon>
        <taxon>Hypocreomycetidae</taxon>
        <taxon>Glomerellales</taxon>
        <taxon>Glomerellaceae</taxon>
        <taxon>Colletotrichum</taxon>
        <taxon>Colletotrichum destructivum species complex</taxon>
    </lineage>
</organism>
<dbReference type="KEGG" id="cdet:87947612"/>
<keyword evidence="2" id="KW-1185">Reference proteome</keyword>
<proteinExistence type="predicted"/>
<protein>
    <submittedName>
        <fullName evidence="1">Uncharacterized protein</fullName>
    </submittedName>
</protein>
<dbReference type="GeneID" id="87947612"/>
<name>A0AAX4ISB7_9PEZI</name>
<reference evidence="2" key="1">
    <citation type="journal article" date="2023" name="bioRxiv">
        <title>Complete genome of the Medicago anthracnose fungus, Colletotrichum destructivum, reveals a mini-chromosome-like region within a core chromosome.</title>
        <authorList>
            <person name="Lapalu N."/>
            <person name="Simon A."/>
            <person name="Lu A."/>
            <person name="Plaumann P.-L."/>
            <person name="Amselem J."/>
            <person name="Pigne S."/>
            <person name="Auger A."/>
            <person name="Koch C."/>
            <person name="Dallery J.-F."/>
            <person name="O'Connell R.J."/>
        </authorList>
    </citation>
    <scope>NUCLEOTIDE SEQUENCE [LARGE SCALE GENOMIC DNA]</scope>
    <source>
        <strain evidence="2">CBS 520.97</strain>
    </source>
</reference>
<evidence type="ECO:0000313" key="1">
    <source>
        <dbReference type="EMBL" id="WQF86098.1"/>
    </source>
</evidence>
<gene>
    <name evidence="1" type="ORF">CDEST_11112</name>
</gene>
<dbReference type="EMBL" id="CP137311">
    <property type="protein sequence ID" value="WQF86098.1"/>
    <property type="molecule type" value="Genomic_DNA"/>
</dbReference>
<accession>A0AAX4ISB7</accession>
<dbReference type="AlphaFoldDB" id="A0AAX4ISB7"/>
<evidence type="ECO:0000313" key="2">
    <source>
        <dbReference type="Proteomes" id="UP001322277"/>
    </source>
</evidence>
<sequence length="64" mass="7166">MLIPSMVRSWSGQDSSVRRAGGVHKYNYDAKNDLITMVLLTRRDPSECDCSQSVLPLHPDEADC</sequence>